<dbReference type="InterPro" id="IPR036689">
    <property type="entry name" value="ESAT-6-like_sf"/>
</dbReference>
<organism evidence="1 2">
    <name type="scientific">Nesterenkonia sphaerica</name>
    <dbReference type="NCBI Taxonomy" id="1804988"/>
    <lineage>
        <taxon>Bacteria</taxon>
        <taxon>Bacillati</taxon>
        <taxon>Actinomycetota</taxon>
        <taxon>Actinomycetes</taxon>
        <taxon>Micrococcales</taxon>
        <taxon>Micrococcaceae</taxon>
        <taxon>Nesterenkonia</taxon>
    </lineage>
</organism>
<gene>
    <name evidence="1" type="ORF">FEF27_03730</name>
</gene>
<dbReference type="EMBL" id="VAWA01000003">
    <property type="protein sequence ID" value="TLP78973.1"/>
    <property type="molecule type" value="Genomic_DNA"/>
</dbReference>
<proteinExistence type="predicted"/>
<protein>
    <recommendedName>
        <fullName evidence="3">WXG100 family type VII secretion target</fullName>
    </recommendedName>
</protein>
<evidence type="ECO:0008006" key="3">
    <source>
        <dbReference type="Google" id="ProtNLM"/>
    </source>
</evidence>
<dbReference type="OrthoDB" id="4965386at2"/>
<name>A0A5R9AK72_9MICC</name>
<dbReference type="AlphaFoldDB" id="A0A5R9AK72"/>
<dbReference type="RefSeq" id="WP_138169484.1">
    <property type="nucleotide sequence ID" value="NZ_VAWA01000003.1"/>
</dbReference>
<accession>A0A5R9AK72</accession>
<evidence type="ECO:0000313" key="2">
    <source>
        <dbReference type="Proteomes" id="UP000306544"/>
    </source>
</evidence>
<keyword evidence="2" id="KW-1185">Reference proteome</keyword>
<evidence type="ECO:0000313" key="1">
    <source>
        <dbReference type="EMBL" id="TLP78973.1"/>
    </source>
</evidence>
<reference evidence="1 2" key="1">
    <citation type="submission" date="2019-05" db="EMBL/GenBank/DDBJ databases">
        <title>Nesterenkonia sp. GY239, isolated from the Southern Atlantic Ocean.</title>
        <authorList>
            <person name="Zhang G."/>
        </authorList>
    </citation>
    <scope>NUCLEOTIDE SEQUENCE [LARGE SCALE GENOMIC DNA]</scope>
    <source>
        <strain evidence="1 2">GY239</strain>
    </source>
</reference>
<dbReference type="Proteomes" id="UP000306544">
    <property type="component" value="Unassembled WGS sequence"/>
</dbReference>
<sequence>MITSVPAELDRAAEGYEAAAGQLRAVLARLPDYLAELDAAKEVNWDSMTSDAYRSVLALLRAPAELMMTEVAALAAEADGIAADLRSYAQQARYLGSLLSLTNGVPAGLEAAGDWVEGLWRDSTEALSSSAARFTEFIDRHGGIPTVLEQMLR</sequence>
<dbReference type="SUPFAM" id="SSF140453">
    <property type="entry name" value="EsxAB dimer-like"/>
    <property type="match status" value="1"/>
</dbReference>
<comment type="caution">
    <text evidence="1">The sequence shown here is derived from an EMBL/GenBank/DDBJ whole genome shotgun (WGS) entry which is preliminary data.</text>
</comment>